<dbReference type="PANTHER" id="PTHR31793:SF37">
    <property type="entry name" value="ACYL-COA THIOESTER HYDROLASE YBGC"/>
    <property type="match status" value="1"/>
</dbReference>
<proteinExistence type="inferred from homology"/>
<organism evidence="3 4">
    <name type="scientific">Acidithiobacillus caldus</name>
    <dbReference type="NCBI Taxonomy" id="33059"/>
    <lineage>
        <taxon>Bacteria</taxon>
        <taxon>Pseudomonadati</taxon>
        <taxon>Pseudomonadota</taxon>
        <taxon>Acidithiobacillia</taxon>
        <taxon>Acidithiobacillales</taxon>
        <taxon>Acidithiobacillaceae</taxon>
        <taxon>Acidithiobacillus</taxon>
    </lineage>
</organism>
<name>A0A1E7YN20_9PROT</name>
<dbReference type="Pfam" id="PF13279">
    <property type="entry name" value="4HBT_2"/>
    <property type="match status" value="1"/>
</dbReference>
<accession>A0A1E7YN20</accession>
<dbReference type="InterPro" id="IPR050563">
    <property type="entry name" value="4-hydroxybenzoyl-CoA_TE"/>
</dbReference>
<dbReference type="FunFam" id="3.10.129.10:FF:000004">
    <property type="entry name" value="Tol-pal system-associated acyl-CoA thioesterase"/>
    <property type="match status" value="1"/>
</dbReference>
<dbReference type="Proteomes" id="UP000175616">
    <property type="component" value="Unassembled WGS sequence"/>
</dbReference>
<dbReference type="PROSITE" id="PS01328">
    <property type="entry name" value="4HBCOA_THIOESTERASE"/>
    <property type="match status" value="1"/>
</dbReference>
<comment type="caution">
    <text evidence="3">The sequence shown here is derived from an EMBL/GenBank/DDBJ whole genome shotgun (WGS) entry which is preliminary data.</text>
</comment>
<dbReference type="InterPro" id="IPR006684">
    <property type="entry name" value="YbgC/YbaW"/>
</dbReference>
<dbReference type="RefSeq" id="WP_038472361.1">
    <property type="nucleotide sequence ID" value="NZ_CP133598.1"/>
</dbReference>
<dbReference type="Gene3D" id="3.10.129.10">
    <property type="entry name" value="Hotdog Thioesterase"/>
    <property type="match status" value="1"/>
</dbReference>
<dbReference type="EMBL" id="LZYE01000190">
    <property type="protein sequence ID" value="OFC35713.1"/>
    <property type="molecule type" value="Genomic_DNA"/>
</dbReference>
<dbReference type="CDD" id="cd00586">
    <property type="entry name" value="4HBT"/>
    <property type="match status" value="1"/>
</dbReference>
<dbReference type="InterPro" id="IPR029069">
    <property type="entry name" value="HotDog_dom_sf"/>
</dbReference>
<dbReference type="InterPro" id="IPR014166">
    <property type="entry name" value="Tol-Pal_acyl-CoA_thioesterase"/>
</dbReference>
<dbReference type="PANTHER" id="PTHR31793">
    <property type="entry name" value="4-HYDROXYBENZOYL-COA THIOESTERASE FAMILY MEMBER"/>
    <property type="match status" value="1"/>
</dbReference>
<keyword evidence="2" id="KW-0378">Hydrolase</keyword>
<sequence>MSEPHFPGYHQVRVYYEDTDHGGVVYHANYLRFMERARTEMLRTLGFSLDALERDEGVVFAVRRAALDYVAPARFNDLLDVLTRIHRQSPLRTFFTQEVRCERGLLCRGDIEVVSLSADSFRPTPIPKAVRMAFSHISAQ</sequence>
<dbReference type="AlphaFoldDB" id="A0A1E7YN20"/>
<dbReference type="GO" id="GO:0047617">
    <property type="term" value="F:fatty acyl-CoA hydrolase activity"/>
    <property type="evidence" value="ECO:0007669"/>
    <property type="project" value="TreeGrafter"/>
</dbReference>
<evidence type="ECO:0000256" key="1">
    <source>
        <dbReference type="ARBA" id="ARBA00005953"/>
    </source>
</evidence>
<reference evidence="3 4" key="1">
    <citation type="submission" date="2016-06" db="EMBL/GenBank/DDBJ databases">
        <title>Gene turnover analysis identifies the evolutionary adaptation of the extremophile Acidithiobacillus caldus.</title>
        <authorList>
            <person name="Zhang X."/>
        </authorList>
    </citation>
    <scope>NUCLEOTIDE SEQUENCE [LARGE SCALE GENOMIC DNA]</scope>
    <source>
        <strain evidence="3 4">DX</strain>
    </source>
</reference>
<dbReference type="InterPro" id="IPR008272">
    <property type="entry name" value="HB-CoA_thioesterase_AS"/>
</dbReference>
<dbReference type="SUPFAM" id="SSF54637">
    <property type="entry name" value="Thioesterase/thiol ester dehydrase-isomerase"/>
    <property type="match status" value="1"/>
</dbReference>
<protein>
    <submittedName>
        <fullName evidence="3">Tol-pal system-associated acyl-CoA thioesterase</fullName>
    </submittedName>
</protein>
<comment type="similarity">
    <text evidence="1">Belongs to the 4-hydroxybenzoyl-CoA thioesterase family.</text>
</comment>
<evidence type="ECO:0000313" key="4">
    <source>
        <dbReference type="Proteomes" id="UP000175616"/>
    </source>
</evidence>
<evidence type="ECO:0000313" key="3">
    <source>
        <dbReference type="EMBL" id="OFC35713.1"/>
    </source>
</evidence>
<dbReference type="NCBIfam" id="TIGR00051">
    <property type="entry name" value="YbgC/FadM family acyl-CoA thioesterase"/>
    <property type="match status" value="1"/>
</dbReference>
<evidence type="ECO:0000256" key="2">
    <source>
        <dbReference type="ARBA" id="ARBA00022801"/>
    </source>
</evidence>
<dbReference type="PIRSF" id="PIRSF003230">
    <property type="entry name" value="YbgC"/>
    <property type="match status" value="1"/>
</dbReference>
<dbReference type="NCBIfam" id="TIGR02799">
    <property type="entry name" value="thio_ybgC"/>
    <property type="match status" value="1"/>
</dbReference>
<gene>
    <name evidence="3" type="ORF">BAE27_07150</name>
</gene>